<proteinExistence type="predicted"/>
<sequence>MAEYHVTADDTRCFRLREGARLVGQLTYPSWFSFEATLTLATEPTPFAVQPKGFWGTTIELRQHDTTLLRFKMGWNGNIILQSTFPGHAPQDFVFRQKGLFKSHYLLTDAEGQELLVVQPDFKWSKFTYEFALTSTAALETHPSKDVLLLLAVHCANYYITMMSAAA</sequence>
<evidence type="ECO:0000313" key="1">
    <source>
        <dbReference type="EMBL" id="MBO0360646.1"/>
    </source>
</evidence>
<dbReference type="AlphaFoldDB" id="A0A939F0S5"/>
<dbReference type="Proteomes" id="UP000664144">
    <property type="component" value="Unassembled WGS sequence"/>
</dbReference>
<dbReference type="RefSeq" id="WP_206986561.1">
    <property type="nucleotide sequence ID" value="NZ_JAFLQZ010000021.1"/>
</dbReference>
<protein>
    <submittedName>
        <fullName evidence="1">Uncharacterized protein</fullName>
    </submittedName>
</protein>
<evidence type="ECO:0000313" key="2">
    <source>
        <dbReference type="Proteomes" id="UP000664144"/>
    </source>
</evidence>
<reference evidence="1" key="1">
    <citation type="submission" date="2021-03" db="EMBL/GenBank/DDBJ databases">
        <authorList>
            <person name="Kim M.K."/>
        </authorList>
    </citation>
    <scope>NUCLEOTIDE SEQUENCE</scope>
    <source>
        <strain evidence="1">BT186</strain>
    </source>
</reference>
<gene>
    <name evidence="1" type="ORF">J0X19_21985</name>
</gene>
<keyword evidence="2" id="KW-1185">Reference proteome</keyword>
<dbReference type="EMBL" id="JAFLQZ010000021">
    <property type="protein sequence ID" value="MBO0360646.1"/>
    <property type="molecule type" value="Genomic_DNA"/>
</dbReference>
<comment type="caution">
    <text evidence="1">The sequence shown here is derived from an EMBL/GenBank/DDBJ whole genome shotgun (WGS) entry which is preliminary data.</text>
</comment>
<organism evidence="1 2">
    <name type="scientific">Hymenobacter telluris</name>
    <dbReference type="NCBI Taxonomy" id="2816474"/>
    <lineage>
        <taxon>Bacteria</taxon>
        <taxon>Pseudomonadati</taxon>
        <taxon>Bacteroidota</taxon>
        <taxon>Cytophagia</taxon>
        <taxon>Cytophagales</taxon>
        <taxon>Hymenobacteraceae</taxon>
        <taxon>Hymenobacter</taxon>
    </lineage>
</organism>
<accession>A0A939F0S5</accession>
<name>A0A939F0S5_9BACT</name>